<keyword evidence="3" id="KW-0614">Plasmid</keyword>
<organism evidence="3 4">
    <name type="scientific">Gloeothece verrucosa (strain PCC 7822)</name>
    <name type="common">Cyanothece sp. (strain PCC 7822)</name>
    <dbReference type="NCBI Taxonomy" id="497965"/>
    <lineage>
        <taxon>Bacteria</taxon>
        <taxon>Bacillati</taxon>
        <taxon>Cyanobacteriota</taxon>
        <taxon>Cyanophyceae</taxon>
        <taxon>Oscillatoriophycideae</taxon>
        <taxon>Chroococcales</taxon>
        <taxon>Aphanothecaceae</taxon>
        <taxon>Gloeothece</taxon>
        <taxon>Gloeothece verrucosa</taxon>
    </lineage>
</organism>
<dbReference type="InterPro" id="IPR013099">
    <property type="entry name" value="K_chnl_dom"/>
</dbReference>
<keyword evidence="1" id="KW-0812">Transmembrane</keyword>
<name>E0ULN6_GLOV7</name>
<sequence>MATKKPSPHRLLLLLIILFILSPLWQTRLGRLIHDIFLFIALLVIIDIFHLRSKSLKILYRLLAFIALLLDTIIWLKLFPIHLALITFNIFIEICFLGMAILIILRRIYFEDKVTNDTIRNGINVYLLIGIIFAIIYRAIHLEVPQSFYLPFAEQGSTFDPFYFSFLTLTTVGYGDIIPISPWVRVLTNLEGIAGILYPTTIIARLVSLYILHNHQK</sequence>
<feature type="transmembrane region" description="Helical" evidence="1">
    <location>
        <begin position="58"/>
        <end position="76"/>
    </location>
</feature>
<accession>E0ULN6</accession>
<dbReference type="SUPFAM" id="SSF81324">
    <property type="entry name" value="Voltage-gated potassium channels"/>
    <property type="match status" value="1"/>
</dbReference>
<geneLocation type="plasmid" evidence="3 4">
    <name>Cy782201</name>
</geneLocation>
<reference evidence="4" key="1">
    <citation type="journal article" date="2011" name="MBio">
        <title>Novel metabolic attributes of the genus Cyanothece, comprising a group of unicellular nitrogen-fixing Cyanobacteria.</title>
        <authorList>
            <person name="Bandyopadhyay A."/>
            <person name="Elvitigala T."/>
            <person name="Welsh E."/>
            <person name="Stockel J."/>
            <person name="Liberton M."/>
            <person name="Min H."/>
            <person name="Sherman L.A."/>
            <person name="Pakrasi H.B."/>
        </authorList>
    </citation>
    <scope>NUCLEOTIDE SEQUENCE [LARGE SCALE GENOMIC DNA]</scope>
    <source>
        <strain evidence="4">PCC 7822</strain>
        <plasmid evidence="4">Cy782201</plasmid>
    </source>
</reference>
<dbReference type="RefSeq" id="WP_013334616.1">
    <property type="nucleotide sequence ID" value="NC_014533.1"/>
</dbReference>
<feature type="transmembrane region" description="Helical" evidence="1">
    <location>
        <begin position="162"/>
        <end position="180"/>
    </location>
</feature>
<feature type="transmembrane region" description="Helical" evidence="1">
    <location>
        <begin position="125"/>
        <end position="142"/>
    </location>
</feature>
<dbReference type="HOGENOM" id="CLU_089632_1_0_3"/>
<keyword evidence="1" id="KW-1133">Transmembrane helix</keyword>
<evidence type="ECO:0000259" key="2">
    <source>
        <dbReference type="Pfam" id="PF07885"/>
    </source>
</evidence>
<evidence type="ECO:0000313" key="3">
    <source>
        <dbReference type="EMBL" id="ADN17866.1"/>
    </source>
</evidence>
<feature type="transmembrane region" description="Helical" evidence="1">
    <location>
        <begin position="192"/>
        <end position="212"/>
    </location>
</feature>
<dbReference type="Gene3D" id="1.10.287.70">
    <property type="match status" value="1"/>
</dbReference>
<dbReference type="OrthoDB" id="9813518at2"/>
<keyword evidence="4" id="KW-1185">Reference proteome</keyword>
<feature type="transmembrane region" description="Helical" evidence="1">
    <location>
        <begin position="82"/>
        <end position="105"/>
    </location>
</feature>
<feature type="transmembrane region" description="Helical" evidence="1">
    <location>
        <begin position="36"/>
        <end position="51"/>
    </location>
</feature>
<gene>
    <name evidence="3" type="ordered locus">Cyan7822_6019</name>
</gene>
<evidence type="ECO:0000256" key="1">
    <source>
        <dbReference type="SAM" id="Phobius"/>
    </source>
</evidence>
<dbReference type="AlphaFoldDB" id="E0ULN6"/>
<dbReference type="KEGG" id="cyj:Cyan7822_6019"/>
<protein>
    <submittedName>
        <fullName evidence="3">Ion transport 2 domain protein</fullName>
    </submittedName>
</protein>
<dbReference type="Proteomes" id="UP000008206">
    <property type="component" value="Plasmid Cy782201"/>
</dbReference>
<proteinExistence type="predicted"/>
<keyword evidence="1" id="KW-0472">Membrane</keyword>
<dbReference type="Pfam" id="PF07885">
    <property type="entry name" value="Ion_trans_2"/>
    <property type="match status" value="1"/>
</dbReference>
<dbReference type="EMBL" id="CP002199">
    <property type="protein sequence ID" value="ADN17866.1"/>
    <property type="molecule type" value="Genomic_DNA"/>
</dbReference>
<evidence type="ECO:0000313" key="4">
    <source>
        <dbReference type="Proteomes" id="UP000008206"/>
    </source>
</evidence>
<feature type="domain" description="Potassium channel" evidence="2">
    <location>
        <begin position="128"/>
        <end position="209"/>
    </location>
</feature>